<evidence type="ECO:0008006" key="6">
    <source>
        <dbReference type="Google" id="ProtNLM"/>
    </source>
</evidence>
<dbReference type="Pfam" id="PF03374">
    <property type="entry name" value="ANT"/>
    <property type="match status" value="1"/>
</dbReference>
<evidence type="ECO:0000259" key="3">
    <source>
        <dbReference type="Pfam" id="PF03374"/>
    </source>
</evidence>
<organism evidence="4 5">
    <name type="scientific">Streptomyces synnematoformans</name>
    <dbReference type="NCBI Taxonomy" id="415721"/>
    <lineage>
        <taxon>Bacteria</taxon>
        <taxon>Bacillati</taxon>
        <taxon>Actinomycetota</taxon>
        <taxon>Actinomycetes</taxon>
        <taxon>Kitasatosporales</taxon>
        <taxon>Streptomycetaceae</taxon>
        <taxon>Streptomyces</taxon>
    </lineage>
</organism>
<evidence type="ECO:0000313" key="4">
    <source>
        <dbReference type="EMBL" id="GAA2108298.1"/>
    </source>
</evidence>
<dbReference type="InterPro" id="IPR005039">
    <property type="entry name" value="Ant_C"/>
</dbReference>
<proteinExistence type="predicted"/>
<evidence type="ECO:0000313" key="5">
    <source>
        <dbReference type="Proteomes" id="UP001500443"/>
    </source>
</evidence>
<feature type="domain" description="Bro-N" evidence="2">
    <location>
        <begin position="26"/>
        <end position="120"/>
    </location>
</feature>
<feature type="region of interest" description="Disordered" evidence="1">
    <location>
        <begin position="1"/>
        <end position="23"/>
    </location>
</feature>
<gene>
    <name evidence="4" type="ORF">GCM10009802_04040</name>
</gene>
<evidence type="ECO:0000259" key="2">
    <source>
        <dbReference type="Pfam" id="PF02498"/>
    </source>
</evidence>
<accession>A0ABP5J163</accession>
<dbReference type="Proteomes" id="UP001500443">
    <property type="component" value="Unassembled WGS sequence"/>
</dbReference>
<dbReference type="InterPro" id="IPR003497">
    <property type="entry name" value="BRO_N_domain"/>
</dbReference>
<evidence type="ECO:0000256" key="1">
    <source>
        <dbReference type="SAM" id="MobiDB-lite"/>
    </source>
</evidence>
<reference evidence="5" key="1">
    <citation type="journal article" date="2019" name="Int. J. Syst. Evol. Microbiol.">
        <title>The Global Catalogue of Microorganisms (GCM) 10K type strain sequencing project: providing services to taxonomists for standard genome sequencing and annotation.</title>
        <authorList>
            <consortium name="The Broad Institute Genomics Platform"/>
            <consortium name="The Broad Institute Genome Sequencing Center for Infectious Disease"/>
            <person name="Wu L."/>
            <person name="Ma J."/>
        </authorList>
    </citation>
    <scope>NUCLEOTIDE SEQUENCE [LARGE SCALE GENOMIC DNA]</scope>
    <source>
        <strain evidence="5">JCM 15481</strain>
    </source>
</reference>
<dbReference type="EMBL" id="BAAAPF010000003">
    <property type="protein sequence ID" value="GAA2108298.1"/>
    <property type="molecule type" value="Genomic_DNA"/>
</dbReference>
<sequence>MAHNNPIQPGLNGNSGGTPFDRIKRMGDDGEWWSARDLMPLLGYLKWERFADSIERAKVAITNSGQTAELHVSRLREPVPTSGNAPPGERMNYKLSRYGAYMVAMNGDPRKAEVAAAQTYFAVQTRRAETALPDSPPDELELAEHAVRLIREKRALAARNAELEAVNKELEPKAGKWEQFLDAEGLIGMRDTADLFKVDVRTLTGWLVEIGIFRKMTSRSGGRRNLPRRAYQNSGHFEVKAEAHNGWNCSVAYVTAQGLDLIADLWEKRESAA</sequence>
<dbReference type="Pfam" id="PF02498">
    <property type="entry name" value="Bro-N"/>
    <property type="match status" value="1"/>
</dbReference>
<feature type="domain" description="Antirepressor protein C-terminal" evidence="3">
    <location>
        <begin position="164"/>
        <end position="268"/>
    </location>
</feature>
<keyword evidence="5" id="KW-1185">Reference proteome</keyword>
<protein>
    <recommendedName>
        <fullName evidence="6">Antirepressor</fullName>
    </recommendedName>
</protein>
<dbReference type="RefSeq" id="WP_344287208.1">
    <property type="nucleotide sequence ID" value="NZ_BAAAPF010000003.1"/>
</dbReference>
<comment type="caution">
    <text evidence="4">The sequence shown here is derived from an EMBL/GenBank/DDBJ whole genome shotgun (WGS) entry which is preliminary data.</text>
</comment>
<name>A0ABP5J163_9ACTN</name>